<dbReference type="InterPro" id="IPR009057">
    <property type="entry name" value="Homeodomain-like_sf"/>
</dbReference>
<dbReference type="Proteomes" id="UP000025241">
    <property type="component" value="Chromosome I"/>
</dbReference>
<name>A0A024HNG5_PSEKB</name>
<feature type="domain" description="HTH tetR-type" evidence="3">
    <location>
        <begin position="36"/>
        <end position="96"/>
    </location>
</feature>
<dbReference type="PROSITE" id="PS01081">
    <property type="entry name" value="HTH_TETR_1"/>
    <property type="match status" value="1"/>
</dbReference>
<evidence type="ECO:0000256" key="1">
    <source>
        <dbReference type="ARBA" id="ARBA00023125"/>
    </source>
</evidence>
<keyword evidence="5" id="KW-1185">Reference proteome</keyword>
<sequence length="222" mass="24573">MTRQESGAVLAVFEDLGGYGALARQEGNAEGPLVNHLQRANIQLASIPVFVARGLAETTVNDLLAAAKVSRRTFYKYFDGKLDVLEGIYRTAVQLLLMRFREMRTVAGSSEAWLRAMIERFFDYHLAVGPIIRLMHEEALRAGSPLAGHRREALRELQALLEERFLADGLQHAPLTYLALLWAMESASHELLGDPAGHDIGEVKRVLGDLLVNSLCRSAPQP</sequence>
<dbReference type="GO" id="GO:0003700">
    <property type="term" value="F:DNA-binding transcription factor activity"/>
    <property type="evidence" value="ECO:0007669"/>
    <property type="project" value="TreeGrafter"/>
</dbReference>
<dbReference type="KEGG" id="pkc:PKB_4649"/>
<organism evidence="4 5">
    <name type="scientific">Pseudomonas knackmussii (strain DSM 6978 / CCUG 54928 / LMG 23759 / B13)</name>
    <dbReference type="NCBI Taxonomy" id="1301098"/>
    <lineage>
        <taxon>Bacteria</taxon>
        <taxon>Pseudomonadati</taxon>
        <taxon>Pseudomonadota</taxon>
        <taxon>Gammaproteobacteria</taxon>
        <taxon>Pseudomonadales</taxon>
        <taxon>Pseudomonadaceae</taxon>
        <taxon>Pseudomonas</taxon>
    </lineage>
</organism>
<dbReference type="EMBL" id="HG322950">
    <property type="protein sequence ID" value="CDF85973.1"/>
    <property type="molecule type" value="Genomic_DNA"/>
</dbReference>
<gene>
    <name evidence="4" type="ORF">PKB_4649</name>
</gene>
<dbReference type="HOGENOM" id="CLU_108478_0_0_6"/>
<dbReference type="InterPro" id="IPR023772">
    <property type="entry name" value="DNA-bd_HTH_TetR-type_CS"/>
</dbReference>
<dbReference type="AlphaFoldDB" id="A0A024HNG5"/>
<dbReference type="InterPro" id="IPR001647">
    <property type="entry name" value="HTH_TetR"/>
</dbReference>
<reference evidence="4 5" key="1">
    <citation type="submission" date="2013-03" db="EMBL/GenBank/DDBJ databases">
        <authorList>
            <person name="Linke B."/>
        </authorList>
    </citation>
    <scope>NUCLEOTIDE SEQUENCE [LARGE SCALE GENOMIC DNA]</scope>
    <source>
        <strain evidence="4 5">B13</strain>
    </source>
</reference>
<dbReference type="Gene3D" id="1.10.357.10">
    <property type="entry name" value="Tetracycline Repressor, domain 2"/>
    <property type="match status" value="1"/>
</dbReference>
<dbReference type="PATRIC" id="fig|1301098.3.peg.4638"/>
<evidence type="ECO:0000256" key="2">
    <source>
        <dbReference type="PROSITE-ProRule" id="PRU00335"/>
    </source>
</evidence>
<dbReference type="PANTHER" id="PTHR30055">
    <property type="entry name" value="HTH-TYPE TRANSCRIPTIONAL REGULATOR RUTR"/>
    <property type="match status" value="1"/>
</dbReference>
<protein>
    <submittedName>
        <fullName evidence="4">Transcriptional regulator</fullName>
    </submittedName>
</protein>
<dbReference type="InterPro" id="IPR050109">
    <property type="entry name" value="HTH-type_TetR-like_transc_reg"/>
</dbReference>
<accession>A0A024HNG5</accession>
<dbReference type="GO" id="GO:0000976">
    <property type="term" value="F:transcription cis-regulatory region binding"/>
    <property type="evidence" value="ECO:0007669"/>
    <property type="project" value="TreeGrafter"/>
</dbReference>
<evidence type="ECO:0000313" key="5">
    <source>
        <dbReference type="Proteomes" id="UP000025241"/>
    </source>
</evidence>
<dbReference type="SUPFAM" id="SSF46689">
    <property type="entry name" value="Homeodomain-like"/>
    <property type="match status" value="1"/>
</dbReference>
<proteinExistence type="predicted"/>
<dbReference type="RefSeq" id="WP_043254804.1">
    <property type="nucleotide sequence ID" value="NZ_HG322950.1"/>
</dbReference>
<reference evidence="4 5" key="2">
    <citation type="submission" date="2014-05" db="EMBL/GenBank/DDBJ databases">
        <title>Genome sequence of the 3-chlorobenzoate degrading bacterium Pseudomonas knackmussii B13 shows multiple evidence for horizontal gene transfer.</title>
        <authorList>
            <person name="Miyazaki R."/>
            <person name="Bertelli C."/>
            <person name="Falquet L."/>
            <person name="Robinson-Rechavi M."/>
            <person name="Gharib W."/>
            <person name="Roy S."/>
            <person name="Van der Meer J.R."/>
        </authorList>
    </citation>
    <scope>NUCLEOTIDE SEQUENCE [LARGE SCALE GENOMIC DNA]</scope>
    <source>
        <strain evidence="4 5">B13</strain>
    </source>
</reference>
<dbReference type="Pfam" id="PF00440">
    <property type="entry name" value="TetR_N"/>
    <property type="match status" value="1"/>
</dbReference>
<dbReference type="PROSITE" id="PS50977">
    <property type="entry name" value="HTH_TETR_2"/>
    <property type="match status" value="1"/>
</dbReference>
<dbReference type="STRING" id="1301098.PKB_4649"/>
<dbReference type="OrthoDB" id="9811084at2"/>
<evidence type="ECO:0000259" key="3">
    <source>
        <dbReference type="PROSITE" id="PS50977"/>
    </source>
</evidence>
<dbReference type="PANTHER" id="PTHR30055:SF223">
    <property type="entry name" value="HTH-TYPE TRANSCRIPTIONAL REGULATOR UIDR"/>
    <property type="match status" value="1"/>
</dbReference>
<keyword evidence="1 2" id="KW-0238">DNA-binding</keyword>
<evidence type="ECO:0000313" key="4">
    <source>
        <dbReference type="EMBL" id="CDF85973.1"/>
    </source>
</evidence>
<feature type="DNA-binding region" description="H-T-H motif" evidence="2">
    <location>
        <begin position="59"/>
        <end position="78"/>
    </location>
</feature>
<dbReference type="eggNOG" id="COG1309">
    <property type="taxonomic scope" value="Bacteria"/>
</dbReference>